<keyword evidence="2" id="KW-1185">Reference proteome</keyword>
<proteinExistence type="predicted"/>
<dbReference type="Proteomes" id="UP000054396">
    <property type="component" value="Unassembled WGS sequence"/>
</dbReference>
<dbReference type="EMBL" id="LPXO01000001">
    <property type="protein sequence ID" value="KUF12171.1"/>
    <property type="molecule type" value="Genomic_DNA"/>
</dbReference>
<dbReference type="AlphaFoldDB" id="A0A0W7WNL3"/>
<comment type="caution">
    <text evidence="1">The sequence shown here is derived from an EMBL/GenBank/DDBJ whole genome shotgun (WGS) entry which is preliminary data.</text>
</comment>
<dbReference type="RefSeq" id="WP_058860121.1">
    <property type="nucleotide sequence ID" value="NZ_LPXO01000001.1"/>
</dbReference>
<reference evidence="1 2" key="1">
    <citation type="submission" date="2015-12" db="EMBL/GenBank/DDBJ databases">
        <authorList>
            <person name="Shamseldin A."/>
            <person name="Moawad H."/>
            <person name="Abd El-Rahim W.M."/>
            <person name="Sadowsky M.J."/>
        </authorList>
    </citation>
    <scope>NUCLEOTIDE SEQUENCE [LARGE SCALE GENOMIC DNA]</scope>
    <source>
        <strain evidence="1 2">SJ5A-1</strain>
    </source>
</reference>
<evidence type="ECO:0000313" key="1">
    <source>
        <dbReference type="EMBL" id="KUF12171.1"/>
    </source>
</evidence>
<organism evidence="1 2">
    <name type="scientific">Pseudoponticoccus marisrubri</name>
    <dbReference type="NCBI Taxonomy" id="1685382"/>
    <lineage>
        <taxon>Bacteria</taxon>
        <taxon>Pseudomonadati</taxon>
        <taxon>Pseudomonadota</taxon>
        <taxon>Alphaproteobacteria</taxon>
        <taxon>Rhodobacterales</taxon>
        <taxon>Roseobacteraceae</taxon>
        <taxon>Pseudoponticoccus</taxon>
    </lineage>
</organism>
<evidence type="ECO:0000313" key="2">
    <source>
        <dbReference type="Proteomes" id="UP000054396"/>
    </source>
</evidence>
<accession>A0A0W7WNL3</accession>
<sequence length="115" mass="12022">MTERKDETGLEAFFAAARETDPQPSGDFMARLEAEALAERPRPATGGPLALWRQLRAAIGGWPGVAGLATACAAGIWLGVSPPEGLSTVWPLQEAAIDTLGVDPLSGFDLAMMEG</sequence>
<protein>
    <recommendedName>
        <fullName evidence="3">Dihydroorotate dehydrogenase</fullName>
    </recommendedName>
</protein>
<evidence type="ECO:0008006" key="3">
    <source>
        <dbReference type="Google" id="ProtNLM"/>
    </source>
</evidence>
<gene>
    <name evidence="1" type="ORF">AVJ23_00075</name>
</gene>
<name>A0A0W7WNL3_9RHOB</name>
<dbReference type="STRING" id="1685382.AVJ23_00075"/>
<dbReference type="OrthoDB" id="7863719at2"/>